<dbReference type="STRING" id="4555.K3Y2C6"/>
<dbReference type="EMBL" id="AGNK02002162">
    <property type="status" value="NOT_ANNOTATED_CDS"/>
    <property type="molecule type" value="Genomic_DNA"/>
</dbReference>
<dbReference type="HOGENOM" id="CLU_858934_0_0_1"/>
<name>K3Y2C6_SETIT</name>
<dbReference type="eggNOG" id="ENOG502R6JG">
    <property type="taxonomic scope" value="Eukaryota"/>
</dbReference>
<feature type="domain" description="DUF1618" evidence="1">
    <location>
        <begin position="190"/>
        <end position="268"/>
    </location>
</feature>
<organism evidence="2 3">
    <name type="scientific">Setaria italica</name>
    <name type="common">Foxtail millet</name>
    <name type="synonym">Panicum italicum</name>
    <dbReference type="NCBI Taxonomy" id="4555"/>
    <lineage>
        <taxon>Eukaryota</taxon>
        <taxon>Viridiplantae</taxon>
        <taxon>Streptophyta</taxon>
        <taxon>Embryophyta</taxon>
        <taxon>Tracheophyta</taxon>
        <taxon>Spermatophyta</taxon>
        <taxon>Magnoliopsida</taxon>
        <taxon>Liliopsida</taxon>
        <taxon>Poales</taxon>
        <taxon>Poaceae</taxon>
        <taxon>PACMAD clade</taxon>
        <taxon>Panicoideae</taxon>
        <taxon>Panicodae</taxon>
        <taxon>Paniceae</taxon>
        <taxon>Cenchrinae</taxon>
        <taxon>Setaria</taxon>
    </lineage>
</organism>
<dbReference type="AlphaFoldDB" id="K3Y2C6"/>
<sequence length="324" mass="36307">MVRVKEASFHPPALDACGDDEEEIPSVLIEFKAYVADRRNEPTAVTFFAARPPRVSHLCVFCHPAATDEHQEMIAMEPQVLATDDKLDLIDGNDFYIYQPAGGDGPSLTRLPRPPGDVILDTHRVGILSCPANDHDGSTGLSLLRPHRPRQEKFYMVAALCDDESALGRGRFVLYVYNSKLQAWTATNVSDKPWLRYVPLPRPSGSPRLGDAYRSRDIAVVDGHFKFVRARDEWTDCPTCGSDEFYSWRSTVWTRPVSASSLLDDSWQLVWPAWVIAVDMMNNRLPGVAGFDAQRYVATGFGYLHSRISKYLKKTPEAGIDTCK</sequence>
<dbReference type="Pfam" id="PF07762">
    <property type="entry name" value="DUF1618"/>
    <property type="match status" value="1"/>
</dbReference>
<accession>K3Y2C6</accession>
<keyword evidence="3" id="KW-1185">Reference proteome</keyword>
<dbReference type="Gramene" id="KQL08921">
    <property type="protein sequence ID" value="KQL08921"/>
    <property type="gene ID" value="SETIT_008349mg"/>
</dbReference>
<evidence type="ECO:0000313" key="2">
    <source>
        <dbReference type="EnsemblPlants" id="KQL08921"/>
    </source>
</evidence>
<dbReference type="InParanoid" id="K3Y2C6"/>
<protein>
    <recommendedName>
        <fullName evidence="1">DUF1618 domain-containing protein</fullName>
    </recommendedName>
</protein>
<dbReference type="Proteomes" id="UP000004995">
    <property type="component" value="Unassembled WGS sequence"/>
</dbReference>
<evidence type="ECO:0000259" key="1">
    <source>
        <dbReference type="Pfam" id="PF07762"/>
    </source>
</evidence>
<reference evidence="2" key="2">
    <citation type="submission" date="2018-08" db="UniProtKB">
        <authorList>
            <consortium name="EnsemblPlants"/>
        </authorList>
    </citation>
    <scope>IDENTIFICATION</scope>
    <source>
        <strain evidence="2">Yugu1</strain>
    </source>
</reference>
<proteinExistence type="predicted"/>
<dbReference type="InterPro" id="IPR011676">
    <property type="entry name" value="DUF1618"/>
</dbReference>
<dbReference type="EnsemblPlants" id="KQL08921">
    <property type="protein sequence ID" value="KQL08921"/>
    <property type="gene ID" value="SETIT_008349mg"/>
</dbReference>
<dbReference type="PANTHER" id="PTHR33074:SF114">
    <property type="entry name" value="DUF1618 DOMAIN-CONTAINING PROTEIN"/>
    <property type="match status" value="1"/>
</dbReference>
<evidence type="ECO:0000313" key="3">
    <source>
        <dbReference type="Proteomes" id="UP000004995"/>
    </source>
</evidence>
<dbReference type="PANTHER" id="PTHR33074">
    <property type="entry name" value="EXPRESSED PROTEIN-RELATED"/>
    <property type="match status" value="1"/>
</dbReference>
<reference evidence="3" key="1">
    <citation type="journal article" date="2012" name="Nat. Biotechnol.">
        <title>Reference genome sequence of the model plant Setaria.</title>
        <authorList>
            <person name="Bennetzen J.L."/>
            <person name="Schmutz J."/>
            <person name="Wang H."/>
            <person name="Percifield R."/>
            <person name="Hawkins J."/>
            <person name="Pontaroli A.C."/>
            <person name="Estep M."/>
            <person name="Feng L."/>
            <person name="Vaughn J.N."/>
            <person name="Grimwood J."/>
            <person name="Jenkins J."/>
            <person name="Barry K."/>
            <person name="Lindquist E."/>
            <person name="Hellsten U."/>
            <person name="Deshpande S."/>
            <person name="Wang X."/>
            <person name="Wu X."/>
            <person name="Mitros T."/>
            <person name="Triplett J."/>
            <person name="Yang X."/>
            <person name="Ye C.Y."/>
            <person name="Mauro-Herrera M."/>
            <person name="Wang L."/>
            <person name="Li P."/>
            <person name="Sharma M."/>
            <person name="Sharma R."/>
            <person name="Ronald P.C."/>
            <person name="Panaud O."/>
            <person name="Kellogg E.A."/>
            <person name="Brutnell T.P."/>
            <person name="Doust A.N."/>
            <person name="Tuskan G.A."/>
            <person name="Rokhsar D."/>
            <person name="Devos K.M."/>
        </authorList>
    </citation>
    <scope>NUCLEOTIDE SEQUENCE [LARGE SCALE GENOMIC DNA]</scope>
    <source>
        <strain evidence="3">cv. Yugu1</strain>
    </source>
</reference>